<organism evidence="3 4">
    <name type="scientific">Halobaculum gomorrense</name>
    <dbReference type="NCBI Taxonomy" id="43928"/>
    <lineage>
        <taxon>Archaea</taxon>
        <taxon>Methanobacteriati</taxon>
        <taxon>Methanobacteriota</taxon>
        <taxon>Stenosarchaea group</taxon>
        <taxon>Halobacteria</taxon>
        <taxon>Halobacteriales</taxon>
        <taxon>Haloferacaceae</taxon>
        <taxon>Halobaculum</taxon>
    </lineage>
</organism>
<dbReference type="Proteomes" id="UP000184357">
    <property type="component" value="Unassembled WGS sequence"/>
</dbReference>
<feature type="transmembrane region" description="Helical" evidence="1">
    <location>
        <begin position="16"/>
        <end position="37"/>
    </location>
</feature>
<feature type="transmembrane region" description="Helical" evidence="1">
    <location>
        <begin position="116"/>
        <end position="138"/>
    </location>
</feature>
<feature type="transmembrane region" description="Helical" evidence="1">
    <location>
        <begin position="184"/>
        <end position="202"/>
    </location>
</feature>
<dbReference type="PANTHER" id="PTHR23526:SF4">
    <property type="entry name" value="INTEGRAL MEMBRANE TRANSPORT PROTEIN"/>
    <property type="match status" value="1"/>
</dbReference>
<dbReference type="OrthoDB" id="117970at2157"/>
<dbReference type="InterPro" id="IPR020846">
    <property type="entry name" value="MFS_dom"/>
</dbReference>
<feature type="transmembrane region" description="Helical" evidence="1">
    <location>
        <begin position="79"/>
        <end position="104"/>
    </location>
</feature>
<dbReference type="InterPro" id="IPR036259">
    <property type="entry name" value="MFS_trans_sf"/>
</dbReference>
<dbReference type="PROSITE" id="PS50850">
    <property type="entry name" value="MFS"/>
    <property type="match status" value="1"/>
</dbReference>
<evidence type="ECO:0000259" key="2">
    <source>
        <dbReference type="PROSITE" id="PS50850"/>
    </source>
</evidence>
<dbReference type="STRING" id="43928.SAMN05443636_0116"/>
<dbReference type="AlphaFoldDB" id="A0A1M5JJH4"/>
<dbReference type="InterPro" id="IPR011701">
    <property type="entry name" value="MFS"/>
</dbReference>
<feature type="transmembrane region" description="Helical" evidence="1">
    <location>
        <begin position="241"/>
        <end position="262"/>
    </location>
</feature>
<proteinExistence type="predicted"/>
<feature type="transmembrane region" description="Helical" evidence="1">
    <location>
        <begin position="332"/>
        <end position="358"/>
    </location>
</feature>
<dbReference type="Pfam" id="PF07690">
    <property type="entry name" value="MFS_1"/>
    <property type="match status" value="1"/>
</dbReference>
<dbReference type="PANTHER" id="PTHR23526">
    <property type="entry name" value="INTEGRAL MEMBRANE TRANSPORT PROTEIN-RELATED"/>
    <property type="match status" value="1"/>
</dbReference>
<feature type="transmembrane region" description="Helical" evidence="1">
    <location>
        <begin position="370"/>
        <end position="395"/>
    </location>
</feature>
<dbReference type="Gene3D" id="1.20.1250.20">
    <property type="entry name" value="MFS general substrate transporter like domains"/>
    <property type="match status" value="2"/>
</dbReference>
<keyword evidence="4" id="KW-1185">Reference proteome</keyword>
<accession>A0A1M5JJH4</accession>
<keyword evidence="1" id="KW-1133">Transmembrane helix</keyword>
<reference evidence="3 4" key="1">
    <citation type="submission" date="2016-11" db="EMBL/GenBank/DDBJ databases">
        <authorList>
            <person name="Jaros S."/>
            <person name="Januszkiewicz K."/>
            <person name="Wedrychowicz H."/>
        </authorList>
    </citation>
    <scope>NUCLEOTIDE SEQUENCE [LARGE SCALE GENOMIC DNA]</scope>
    <source>
        <strain evidence="3 4">DSM 9297</strain>
    </source>
</reference>
<dbReference type="RefSeq" id="WP_073306449.1">
    <property type="nucleotide sequence ID" value="NZ_FQWV01000001.1"/>
</dbReference>
<feature type="transmembrane region" description="Helical" evidence="1">
    <location>
        <begin position="401"/>
        <end position="421"/>
    </location>
</feature>
<dbReference type="InterPro" id="IPR052528">
    <property type="entry name" value="Sugar_transport-like"/>
</dbReference>
<feature type="transmembrane region" description="Helical" evidence="1">
    <location>
        <begin position="49"/>
        <end position="67"/>
    </location>
</feature>
<feature type="transmembrane region" description="Helical" evidence="1">
    <location>
        <begin position="274"/>
        <end position="293"/>
    </location>
</feature>
<keyword evidence="1" id="KW-0472">Membrane</keyword>
<evidence type="ECO:0000256" key="1">
    <source>
        <dbReference type="SAM" id="Phobius"/>
    </source>
</evidence>
<feature type="transmembrane region" description="Helical" evidence="1">
    <location>
        <begin position="305"/>
        <end position="326"/>
    </location>
</feature>
<feature type="transmembrane region" description="Helical" evidence="1">
    <location>
        <begin position="159"/>
        <end position="178"/>
    </location>
</feature>
<dbReference type="EMBL" id="FQWV01000001">
    <property type="protein sequence ID" value="SHG40183.1"/>
    <property type="molecule type" value="Genomic_DNA"/>
</dbReference>
<gene>
    <name evidence="3" type="ORF">SAMN05443636_0116</name>
</gene>
<protein>
    <submittedName>
        <fullName evidence="3">Predicted arabinose efflux permease, MFS family</fullName>
    </submittedName>
</protein>
<keyword evidence="1" id="KW-0812">Transmembrane</keyword>
<evidence type="ECO:0000313" key="3">
    <source>
        <dbReference type="EMBL" id="SHG40183.1"/>
    </source>
</evidence>
<sequence>MNFPSARRPRIDRETALVGLAAVTRVTAGALLGTSLAVHVGRTGSALEVSLLATAFSLGIILFAPVWGALADVTGRRRAILVGTGLGATLALTPLFVVDVVAGAASDALPIAVDPVWVQVLVRGLYAVFIAGFGPLMLTVASERGGPGGRGKSVGSYNAFTAAGAGTGQFAAGLVLGALVPGDVYVVVAAVSLVATVAVALVDPGDATPDPDAESLPREVHSRLLPAAGERGHLSTNGLGWLYLGLSARQATVSGVGALMPVYIVTTLGLPEAWMGAVLAFNPVSQTALMYYLGGVVDERGRKPMITLGMAGSAAFGLVAAAAVFAPGGIAAAAVVALGYVTLAVAFSAMWTGSVAFVGDVAPENRESELMGLASTARSVGGVVGPLGVGAVATVAGYPTAFAAASVLALAAAAVVSLRVAESRPAVTGAGGPTGVPADD</sequence>
<dbReference type="GO" id="GO:0022857">
    <property type="term" value="F:transmembrane transporter activity"/>
    <property type="evidence" value="ECO:0007669"/>
    <property type="project" value="InterPro"/>
</dbReference>
<dbReference type="SUPFAM" id="SSF103473">
    <property type="entry name" value="MFS general substrate transporter"/>
    <property type="match status" value="1"/>
</dbReference>
<evidence type="ECO:0000313" key="4">
    <source>
        <dbReference type="Proteomes" id="UP000184357"/>
    </source>
</evidence>
<name>A0A1M5JJH4_9EURY</name>
<feature type="domain" description="Major facilitator superfamily (MFS) profile" evidence="2">
    <location>
        <begin position="1"/>
        <end position="424"/>
    </location>
</feature>